<comment type="caution">
    <text evidence="2">The sequence shown here is derived from an EMBL/GenBank/DDBJ whole genome shotgun (WGS) entry which is preliminary data.</text>
</comment>
<protein>
    <recommendedName>
        <fullName evidence="4">Secreted protein</fullName>
    </recommendedName>
</protein>
<reference evidence="2" key="1">
    <citation type="submission" date="2021-03" db="EMBL/GenBank/DDBJ databases">
        <authorList>
            <person name="Kanchanasin P."/>
            <person name="Saeng-In P."/>
            <person name="Phongsopitanun W."/>
            <person name="Yuki M."/>
            <person name="Kudo T."/>
            <person name="Ohkuma M."/>
            <person name="Tanasupawat S."/>
        </authorList>
    </citation>
    <scope>NUCLEOTIDE SEQUENCE</scope>
    <source>
        <strain evidence="2">GKU 128</strain>
    </source>
</reference>
<feature type="signal peptide" evidence="1">
    <location>
        <begin position="1"/>
        <end position="27"/>
    </location>
</feature>
<keyword evidence="3" id="KW-1185">Reference proteome</keyword>
<dbReference type="EMBL" id="JAGEOJ010000001">
    <property type="protein sequence ID" value="MBO2445578.1"/>
    <property type="molecule type" value="Genomic_DNA"/>
</dbReference>
<gene>
    <name evidence="2" type="ORF">J4573_00595</name>
</gene>
<organism evidence="2 3">
    <name type="scientific">Actinomadura barringtoniae</name>
    <dbReference type="NCBI Taxonomy" id="1427535"/>
    <lineage>
        <taxon>Bacteria</taxon>
        <taxon>Bacillati</taxon>
        <taxon>Actinomycetota</taxon>
        <taxon>Actinomycetes</taxon>
        <taxon>Streptosporangiales</taxon>
        <taxon>Thermomonosporaceae</taxon>
        <taxon>Actinomadura</taxon>
    </lineage>
</organism>
<feature type="chain" id="PRO_5038951566" description="Secreted protein" evidence="1">
    <location>
        <begin position="28"/>
        <end position="303"/>
    </location>
</feature>
<evidence type="ECO:0000313" key="2">
    <source>
        <dbReference type="EMBL" id="MBO2445578.1"/>
    </source>
</evidence>
<evidence type="ECO:0008006" key="4">
    <source>
        <dbReference type="Google" id="ProtNLM"/>
    </source>
</evidence>
<accession>A0A939P946</accession>
<dbReference type="RefSeq" id="WP_208253193.1">
    <property type="nucleotide sequence ID" value="NZ_JAGEOJ010000001.1"/>
</dbReference>
<proteinExistence type="predicted"/>
<keyword evidence="1" id="KW-0732">Signal</keyword>
<name>A0A939P946_9ACTN</name>
<dbReference type="AlphaFoldDB" id="A0A939P946"/>
<sequence length="303" mass="32454">MMIRRKHVRSGLAAAALAVMIPLATPAIPSAAAKVAPPPPQVPIELNTDGFTIPGANPRPGGYITFQVSTTVAEGRWLALLRPRPGVGIEQVMKDFADGASNDPATRAAGIRAEYRDTDFFGGAAVYPGSPEALTQYLTEGRYYLVETSAADTSVVQTLDITSEVTPATPPRPQIVIDVGGRDRAHFSGVPTHIPQHATILYRNHYKQPEEAIFVGIKPGETHESVQAYFDAQQAGQPLPPNPFMRSGGGTPPISAGRTVRIQVNMPPGDYSLLSFLYDADTLVKQAYQGLHAELQVCTRSDG</sequence>
<evidence type="ECO:0000313" key="3">
    <source>
        <dbReference type="Proteomes" id="UP000669179"/>
    </source>
</evidence>
<dbReference type="Proteomes" id="UP000669179">
    <property type="component" value="Unassembled WGS sequence"/>
</dbReference>
<evidence type="ECO:0000256" key="1">
    <source>
        <dbReference type="SAM" id="SignalP"/>
    </source>
</evidence>